<dbReference type="Gene3D" id="3.40.50.150">
    <property type="entry name" value="Vaccinia Virus protein VP39"/>
    <property type="match status" value="1"/>
</dbReference>
<dbReference type="PANTHER" id="PTHR32379:SF1">
    <property type="entry name" value="GUANIDINOACETATE N-METHYLTRANSFERASE"/>
    <property type="match status" value="1"/>
</dbReference>
<dbReference type="AlphaFoldDB" id="A0A8K1CTQ8"/>
<evidence type="ECO:0000313" key="3">
    <source>
        <dbReference type="Proteomes" id="UP000794436"/>
    </source>
</evidence>
<dbReference type="PANTHER" id="PTHR32379">
    <property type="entry name" value="GUANIDINOACETATE N-METHYLTRANSFERASE"/>
    <property type="match status" value="1"/>
</dbReference>
<dbReference type="GO" id="GO:0006601">
    <property type="term" value="P:creatine biosynthetic process"/>
    <property type="evidence" value="ECO:0007669"/>
    <property type="project" value="TreeGrafter"/>
</dbReference>
<evidence type="ECO:0008006" key="4">
    <source>
        <dbReference type="Google" id="ProtNLM"/>
    </source>
</evidence>
<comment type="caution">
    <text evidence="2">The sequence shown here is derived from an EMBL/GenBank/DDBJ whole genome shotgun (WGS) entry which is preliminary data.</text>
</comment>
<organism evidence="2 3">
    <name type="scientific">Pythium oligandrum</name>
    <name type="common">Mycoparasitic fungus</name>
    <dbReference type="NCBI Taxonomy" id="41045"/>
    <lineage>
        <taxon>Eukaryota</taxon>
        <taxon>Sar</taxon>
        <taxon>Stramenopiles</taxon>
        <taxon>Oomycota</taxon>
        <taxon>Peronosporomycetes</taxon>
        <taxon>Pythiales</taxon>
        <taxon>Pythiaceae</taxon>
        <taxon>Pythium</taxon>
    </lineage>
</organism>
<dbReference type="SUPFAM" id="SSF53335">
    <property type="entry name" value="S-adenosyl-L-methionine-dependent methyltransferases"/>
    <property type="match status" value="1"/>
</dbReference>
<name>A0A8K1CTQ8_PYTOL</name>
<dbReference type="Proteomes" id="UP000794436">
    <property type="component" value="Unassembled WGS sequence"/>
</dbReference>
<sequence length="280" mass="31242">MVTKGNAYGRDEHGKAIVWSSQGQQVMMEWEKAYMEACVDALGVRSTDRVLEIGFGLAYSATQIQTYRPASHTIIECDQAGIQQAQAFAEANGQEREVVVVQGTWQAMLPTLGTFDCVFFDDYPLPELEETTTTTTQTQGRSRWHDFLDVVLPHCVQGARITGYLARDVGLTRAGCDVHVRDFVVDAPANCTYYPHEHALVPVITVTDDVVARNCVRQRVQHRLDHVRGSLLVQAVEHTHSHATNDDSMDAEDNEESRYASYGSRREFLAALRHQAGKTA</sequence>
<dbReference type="CDD" id="cd02440">
    <property type="entry name" value="AdoMet_MTases"/>
    <property type="match status" value="1"/>
</dbReference>
<dbReference type="OrthoDB" id="19014at2759"/>
<accession>A0A8K1CTQ8</accession>
<feature type="region of interest" description="Disordered" evidence="1">
    <location>
        <begin position="241"/>
        <end position="261"/>
    </location>
</feature>
<dbReference type="EMBL" id="SPLM01000002">
    <property type="protein sequence ID" value="TMW68441.1"/>
    <property type="molecule type" value="Genomic_DNA"/>
</dbReference>
<evidence type="ECO:0000256" key="1">
    <source>
        <dbReference type="SAM" id="MobiDB-lite"/>
    </source>
</evidence>
<dbReference type="GO" id="GO:0030731">
    <property type="term" value="F:guanidinoacetate N-methyltransferase activity"/>
    <property type="evidence" value="ECO:0007669"/>
    <property type="project" value="TreeGrafter"/>
</dbReference>
<reference evidence="2" key="1">
    <citation type="submission" date="2019-03" db="EMBL/GenBank/DDBJ databases">
        <title>Long read genome sequence of the mycoparasitic Pythium oligandrum ATCC 38472 isolated from sugarbeet rhizosphere.</title>
        <authorList>
            <person name="Gaulin E."/>
        </authorList>
    </citation>
    <scope>NUCLEOTIDE SEQUENCE</scope>
    <source>
        <strain evidence="2">ATCC 38472_TT</strain>
    </source>
</reference>
<evidence type="ECO:0000313" key="2">
    <source>
        <dbReference type="EMBL" id="TMW68441.1"/>
    </source>
</evidence>
<dbReference type="InterPro" id="IPR029063">
    <property type="entry name" value="SAM-dependent_MTases_sf"/>
</dbReference>
<gene>
    <name evidence="2" type="ORF">Poli38472_005909</name>
</gene>
<proteinExistence type="predicted"/>
<keyword evidence="3" id="KW-1185">Reference proteome</keyword>
<dbReference type="InterPro" id="IPR051038">
    <property type="entry name" value="RMT2/GAMT_Mtase"/>
</dbReference>
<dbReference type="GO" id="GO:0005634">
    <property type="term" value="C:nucleus"/>
    <property type="evidence" value="ECO:0007669"/>
    <property type="project" value="TreeGrafter"/>
</dbReference>
<dbReference type="GO" id="GO:0005737">
    <property type="term" value="C:cytoplasm"/>
    <property type="evidence" value="ECO:0007669"/>
    <property type="project" value="TreeGrafter"/>
</dbReference>
<protein>
    <recommendedName>
        <fullName evidence="4">Guanidinoacetate N-methyltransferase</fullName>
    </recommendedName>
</protein>